<protein>
    <recommendedName>
        <fullName evidence="6 7">Pyrroline-5-carboxylate reductase</fullName>
        <shortName evidence="6">P5C reductase</shortName>
        <shortName evidence="6">P5CR</shortName>
        <ecNumber evidence="6 7">1.5.1.2</ecNumber>
    </recommendedName>
    <alternativeName>
        <fullName evidence="6">PCA reductase</fullName>
    </alternativeName>
</protein>
<comment type="caution">
    <text evidence="12">The sequence shown here is derived from an EMBL/GenBank/DDBJ whole genome shotgun (WGS) entry which is preliminary data.</text>
</comment>
<accession>A0A1T2WZ91</accession>
<evidence type="ECO:0000259" key="10">
    <source>
        <dbReference type="Pfam" id="PF03807"/>
    </source>
</evidence>
<dbReference type="InterPro" id="IPR053790">
    <property type="entry name" value="P5CR-like_CS"/>
</dbReference>
<feature type="domain" description="Pyrroline-5-carboxylate reductase catalytic N-terminal" evidence="10">
    <location>
        <begin position="9"/>
        <end position="108"/>
    </location>
</feature>
<dbReference type="STRING" id="1324314.BVG16_31685"/>
<evidence type="ECO:0000256" key="2">
    <source>
        <dbReference type="ARBA" id="ARBA00022650"/>
    </source>
</evidence>
<dbReference type="SUPFAM" id="SSF51735">
    <property type="entry name" value="NAD(P)-binding Rossmann-fold domains"/>
    <property type="match status" value="1"/>
</dbReference>
<dbReference type="GO" id="GO:0055129">
    <property type="term" value="P:L-proline biosynthetic process"/>
    <property type="evidence" value="ECO:0007669"/>
    <property type="project" value="UniProtKB-UniRule"/>
</dbReference>
<keyword evidence="4 6" id="KW-0560">Oxidoreductase</keyword>
<evidence type="ECO:0000256" key="8">
    <source>
        <dbReference type="PIRSR" id="PIRSR000193-1"/>
    </source>
</evidence>
<dbReference type="FunFam" id="1.10.3730.10:FF:000001">
    <property type="entry name" value="Pyrroline-5-carboxylate reductase"/>
    <property type="match status" value="1"/>
</dbReference>
<dbReference type="Gene3D" id="3.40.50.720">
    <property type="entry name" value="NAD(P)-binding Rossmann-like Domain"/>
    <property type="match status" value="1"/>
</dbReference>
<reference evidence="12 13" key="1">
    <citation type="submission" date="2017-01" db="EMBL/GenBank/DDBJ databases">
        <title>Genome analysis of Paenibacillus selenitrireducens ES3-24.</title>
        <authorList>
            <person name="Xu D."/>
            <person name="Yao R."/>
            <person name="Zheng S."/>
        </authorList>
    </citation>
    <scope>NUCLEOTIDE SEQUENCE [LARGE SCALE GENOMIC DNA]</scope>
    <source>
        <strain evidence="12 13">ES3-24</strain>
    </source>
</reference>
<evidence type="ECO:0000256" key="9">
    <source>
        <dbReference type="RuleBase" id="RU003903"/>
    </source>
</evidence>
<comment type="similarity">
    <text evidence="1 6 9">Belongs to the pyrroline-5-carboxylate reductase family.</text>
</comment>
<dbReference type="PIRSF" id="PIRSF000193">
    <property type="entry name" value="Pyrrol-5-carb_rd"/>
    <property type="match status" value="1"/>
</dbReference>
<feature type="binding site" evidence="8">
    <location>
        <begin position="79"/>
        <end position="82"/>
    </location>
    <ligand>
        <name>NADP(+)</name>
        <dbReference type="ChEBI" id="CHEBI:58349"/>
    </ligand>
</feature>
<evidence type="ECO:0000256" key="7">
    <source>
        <dbReference type="NCBIfam" id="TIGR00112"/>
    </source>
</evidence>
<dbReference type="SUPFAM" id="SSF48179">
    <property type="entry name" value="6-phosphogluconate dehydrogenase C-terminal domain-like"/>
    <property type="match status" value="1"/>
</dbReference>
<evidence type="ECO:0000259" key="11">
    <source>
        <dbReference type="Pfam" id="PF14748"/>
    </source>
</evidence>
<dbReference type="EMBL" id="MSZX01000027">
    <property type="protein sequence ID" value="OPA72891.1"/>
    <property type="molecule type" value="Genomic_DNA"/>
</dbReference>
<proteinExistence type="inferred from homology"/>
<comment type="function">
    <text evidence="5 6">Catalyzes the reduction of 1-pyrroline-5-carboxylate (PCA) to L-proline.</text>
</comment>
<dbReference type="PROSITE" id="PS00521">
    <property type="entry name" value="P5CR"/>
    <property type="match status" value="1"/>
</dbReference>
<dbReference type="Pfam" id="PF14748">
    <property type="entry name" value="P5CR_dimer"/>
    <property type="match status" value="1"/>
</dbReference>
<keyword evidence="13" id="KW-1185">Reference proteome</keyword>
<dbReference type="NCBIfam" id="TIGR00112">
    <property type="entry name" value="proC"/>
    <property type="match status" value="1"/>
</dbReference>
<comment type="pathway">
    <text evidence="6 9">Amino-acid biosynthesis; L-proline biosynthesis; L-proline from L-glutamate 5-semialdehyde: step 1/1.</text>
</comment>
<feature type="domain" description="Pyrroline-5-carboxylate reductase dimerisation" evidence="11">
    <location>
        <begin position="171"/>
        <end position="275"/>
    </location>
</feature>
<gene>
    <name evidence="6" type="primary">proC</name>
    <name evidence="12" type="ORF">BVG16_31685</name>
</gene>
<evidence type="ECO:0000256" key="6">
    <source>
        <dbReference type="HAMAP-Rule" id="MF_01925"/>
    </source>
</evidence>
<keyword evidence="3 6" id="KW-0521">NADP</keyword>
<dbReference type="InterPro" id="IPR028939">
    <property type="entry name" value="P5C_Rdtase_cat_N"/>
</dbReference>
<evidence type="ECO:0000313" key="13">
    <source>
        <dbReference type="Proteomes" id="UP000190188"/>
    </source>
</evidence>
<dbReference type="Pfam" id="PF03807">
    <property type="entry name" value="F420_oxidored"/>
    <property type="match status" value="1"/>
</dbReference>
<dbReference type="PANTHER" id="PTHR11645">
    <property type="entry name" value="PYRROLINE-5-CARBOXYLATE REDUCTASE"/>
    <property type="match status" value="1"/>
</dbReference>
<keyword evidence="2 6" id="KW-0641">Proline biosynthesis</keyword>
<organism evidence="12 13">
    <name type="scientific">Paenibacillus selenitireducens</name>
    <dbReference type="NCBI Taxonomy" id="1324314"/>
    <lineage>
        <taxon>Bacteria</taxon>
        <taxon>Bacillati</taxon>
        <taxon>Bacillota</taxon>
        <taxon>Bacilli</taxon>
        <taxon>Bacillales</taxon>
        <taxon>Paenibacillaceae</taxon>
        <taxon>Paenibacillus</taxon>
    </lineage>
</organism>
<evidence type="ECO:0000256" key="4">
    <source>
        <dbReference type="ARBA" id="ARBA00023002"/>
    </source>
</evidence>
<sequence>MKSTLAGQQICFYGAGSIAEAIVRGILDKHIADPEQITMMNRNNQERLSLLEQKYHVHTTNDVLTKERVLREASIIVLAMKPKDAAEALEGLRSLLHPQQLIISVIAGLSVGTMQELLAATNPIVRTMPNTSSTIGLGATGMCFSTNVNAIQQQIALAMFEAIGVVSVVEEAQMDMVTGVSGSGPAYVYLMMESMIEAGIKGGLSEEQAKNLTVQTILGAASMVQLTGENPAELRRKVTSPGGTTQAAIETLQANQFTEVMIQAVHRAAARAGEMGALIGRETHH</sequence>
<dbReference type="GO" id="GO:0004735">
    <property type="term" value="F:pyrroline-5-carboxylate reductase activity"/>
    <property type="evidence" value="ECO:0007669"/>
    <property type="project" value="UniProtKB-UniRule"/>
</dbReference>
<dbReference type="EC" id="1.5.1.2" evidence="6 7"/>
<dbReference type="Gene3D" id="1.10.3730.10">
    <property type="entry name" value="ProC C-terminal domain-like"/>
    <property type="match status" value="1"/>
</dbReference>
<dbReference type="OrthoDB" id="9805754at2"/>
<comment type="subcellular location">
    <subcellularLocation>
        <location evidence="6">Cytoplasm</location>
    </subcellularLocation>
</comment>
<dbReference type="InterPro" id="IPR036291">
    <property type="entry name" value="NAD(P)-bd_dom_sf"/>
</dbReference>
<dbReference type="GO" id="GO:0005737">
    <property type="term" value="C:cytoplasm"/>
    <property type="evidence" value="ECO:0007669"/>
    <property type="project" value="UniProtKB-SubCell"/>
</dbReference>
<evidence type="ECO:0000313" key="12">
    <source>
        <dbReference type="EMBL" id="OPA72891.1"/>
    </source>
</evidence>
<dbReference type="InterPro" id="IPR008927">
    <property type="entry name" value="6-PGluconate_DH-like_C_sf"/>
</dbReference>
<comment type="catalytic activity">
    <reaction evidence="6">
        <text>L-proline + NAD(+) = (S)-1-pyrroline-5-carboxylate + NADH + 2 H(+)</text>
        <dbReference type="Rhea" id="RHEA:14105"/>
        <dbReference type="ChEBI" id="CHEBI:15378"/>
        <dbReference type="ChEBI" id="CHEBI:17388"/>
        <dbReference type="ChEBI" id="CHEBI:57540"/>
        <dbReference type="ChEBI" id="CHEBI:57945"/>
        <dbReference type="ChEBI" id="CHEBI:60039"/>
        <dbReference type="EC" id="1.5.1.2"/>
    </reaction>
</comment>
<dbReference type="UniPathway" id="UPA00098">
    <property type="reaction ID" value="UER00361"/>
</dbReference>
<evidence type="ECO:0000256" key="5">
    <source>
        <dbReference type="ARBA" id="ARBA00058118"/>
    </source>
</evidence>
<dbReference type="AlphaFoldDB" id="A0A1T2WZ91"/>
<name>A0A1T2WZ91_9BACL</name>
<dbReference type="RefSeq" id="WP_078503201.1">
    <property type="nucleotide sequence ID" value="NZ_MSZX01000027.1"/>
</dbReference>
<dbReference type="InterPro" id="IPR029036">
    <property type="entry name" value="P5CR_dimer"/>
</dbReference>
<comment type="catalytic activity">
    <reaction evidence="6 9">
        <text>L-proline + NADP(+) = (S)-1-pyrroline-5-carboxylate + NADPH + 2 H(+)</text>
        <dbReference type="Rhea" id="RHEA:14109"/>
        <dbReference type="ChEBI" id="CHEBI:15378"/>
        <dbReference type="ChEBI" id="CHEBI:17388"/>
        <dbReference type="ChEBI" id="CHEBI:57783"/>
        <dbReference type="ChEBI" id="CHEBI:58349"/>
        <dbReference type="ChEBI" id="CHEBI:60039"/>
        <dbReference type="EC" id="1.5.1.2"/>
    </reaction>
</comment>
<dbReference type="HAMAP" id="MF_01925">
    <property type="entry name" value="P5C_reductase"/>
    <property type="match status" value="1"/>
</dbReference>
<dbReference type="Proteomes" id="UP000190188">
    <property type="component" value="Unassembled WGS sequence"/>
</dbReference>
<evidence type="ECO:0000256" key="1">
    <source>
        <dbReference type="ARBA" id="ARBA00005525"/>
    </source>
</evidence>
<evidence type="ECO:0000256" key="3">
    <source>
        <dbReference type="ARBA" id="ARBA00022857"/>
    </source>
</evidence>
<keyword evidence="6 9" id="KW-0028">Amino-acid biosynthesis</keyword>
<dbReference type="PANTHER" id="PTHR11645:SF49">
    <property type="entry name" value="PYRROLINE-5-CARBOXYLATE REDUCTASE 1"/>
    <property type="match status" value="1"/>
</dbReference>
<dbReference type="InterPro" id="IPR000304">
    <property type="entry name" value="Pyrroline-COOH_reductase"/>
</dbReference>
<keyword evidence="6" id="KW-0963">Cytoplasm</keyword>